<dbReference type="InterPro" id="IPR036397">
    <property type="entry name" value="RNaseH_sf"/>
</dbReference>
<sequence>MQKRSDLSDVQKGMIIGFRAKGGSISETANFVNCSRAAVVKVYRAWQYGTIQNQRRGTCGAPRAIDDRVERSLRRCVRANRRATVEQLTAQKNQGATKSASSTTVQRTLLRMGLRSRRLVNAPMLTAVHRQDNARCHTARSVCAWFEEHQDEFTVLPWPANSPDLNPIENLWDHLDRVVRAMDPQPRNLAQLATALESAWLNIPVNTFRNLIASLTARLAAVRSAKGGHINVTGLCIY</sequence>
<comment type="caution">
    <text evidence="3">The sequence shown here is derived from an EMBL/GenBank/DDBJ whole genome shotgun (WGS) entry which is preliminary data.</text>
</comment>
<evidence type="ECO:0000259" key="2">
    <source>
        <dbReference type="Pfam" id="PF13358"/>
    </source>
</evidence>
<accession>A0A4Y2PQP1</accession>
<dbReference type="Gene3D" id="3.30.420.10">
    <property type="entry name" value="Ribonuclease H-like superfamily/Ribonuclease H"/>
    <property type="match status" value="1"/>
</dbReference>
<dbReference type="Pfam" id="PF13358">
    <property type="entry name" value="DDE_3"/>
    <property type="match status" value="1"/>
</dbReference>
<organism evidence="3 4">
    <name type="scientific">Araneus ventricosus</name>
    <name type="common">Orbweaver spider</name>
    <name type="synonym">Epeira ventricosa</name>
    <dbReference type="NCBI Taxonomy" id="182803"/>
    <lineage>
        <taxon>Eukaryota</taxon>
        <taxon>Metazoa</taxon>
        <taxon>Ecdysozoa</taxon>
        <taxon>Arthropoda</taxon>
        <taxon>Chelicerata</taxon>
        <taxon>Arachnida</taxon>
        <taxon>Araneae</taxon>
        <taxon>Araneomorphae</taxon>
        <taxon>Entelegynae</taxon>
        <taxon>Araneoidea</taxon>
        <taxon>Araneidae</taxon>
        <taxon>Araneus</taxon>
    </lineage>
</organism>
<dbReference type="OrthoDB" id="6435879at2759"/>
<evidence type="ECO:0000313" key="4">
    <source>
        <dbReference type="Proteomes" id="UP000499080"/>
    </source>
</evidence>
<evidence type="ECO:0000256" key="1">
    <source>
        <dbReference type="ARBA" id="ARBA00004123"/>
    </source>
</evidence>
<protein>
    <recommendedName>
        <fullName evidence="2">Tc1-like transposase DDE domain-containing protein</fullName>
    </recommendedName>
</protein>
<dbReference type="GO" id="GO:0005634">
    <property type="term" value="C:nucleus"/>
    <property type="evidence" value="ECO:0007669"/>
    <property type="project" value="UniProtKB-SubCell"/>
</dbReference>
<comment type="subcellular location">
    <subcellularLocation>
        <location evidence="1">Nucleus</location>
    </subcellularLocation>
</comment>
<evidence type="ECO:0000313" key="3">
    <source>
        <dbReference type="EMBL" id="GBN54215.1"/>
    </source>
</evidence>
<keyword evidence="4" id="KW-1185">Reference proteome</keyword>
<feature type="domain" description="Tc1-like transposase DDE" evidence="2">
    <location>
        <begin position="132"/>
        <end position="181"/>
    </location>
</feature>
<dbReference type="InterPro" id="IPR038717">
    <property type="entry name" value="Tc1-like_DDE_dom"/>
</dbReference>
<dbReference type="InterPro" id="IPR052338">
    <property type="entry name" value="Transposase_5"/>
</dbReference>
<dbReference type="PANTHER" id="PTHR23022:SF135">
    <property type="entry name" value="SI:DKEY-77F5.3"/>
    <property type="match status" value="1"/>
</dbReference>
<dbReference type="Proteomes" id="UP000499080">
    <property type="component" value="Unassembled WGS sequence"/>
</dbReference>
<dbReference type="GO" id="GO:0003677">
    <property type="term" value="F:DNA binding"/>
    <property type="evidence" value="ECO:0007669"/>
    <property type="project" value="InterPro"/>
</dbReference>
<dbReference type="AlphaFoldDB" id="A0A4Y2PQP1"/>
<dbReference type="GO" id="GO:0006313">
    <property type="term" value="P:DNA transposition"/>
    <property type="evidence" value="ECO:0007669"/>
    <property type="project" value="InterPro"/>
</dbReference>
<dbReference type="SUPFAM" id="SSF46689">
    <property type="entry name" value="Homeodomain-like"/>
    <property type="match status" value="1"/>
</dbReference>
<dbReference type="InterPro" id="IPR009057">
    <property type="entry name" value="Homeodomain-like_sf"/>
</dbReference>
<proteinExistence type="predicted"/>
<gene>
    <name evidence="3" type="ORF">AVEN_171272_1</name>
</gene>
<dbReference type="PANTHER" id="PTHR23022">
    <property type="entry name" value="TRANSPOSABLE ELEMENT-RELATED"/>
    <property type="match status" value="1"/>
</dbReference>
<dbReference type="GO" id="GO:0015074">
    <property type="term" value="P:DNA integration"/>
    <property type="evidence" value="ECO:0007669"/>
    <property type="project" value="InterPro"/>
</dbReference>
<reference evidence="3 4" key="1">
    <citation type="journal article" date="2019" name="Sci. Rep.">
        <title>Orb-weaving spider Araneus ventricosus genome elucidates the spidroin gene catalogue.</title>
        <authorList>
            <person name="Kono N."/>
            <person name="Nakamura H."/>
            <person name="Ohtoshi R."/>
            <person name="Moran D.A.P."/>
            <person name="Shinohara A."/>
            <person name="Yoshida Y."/>
            <person name="Fujiwara M."/>
            <person name="Mori M."/>
            <person name="Tomita M."/>
            <person name="Arakawa K."/>
        </authorList>
    </citation>
    <scope>NUCLEOTIDE SEQUENCE [LARGE SCALE GENOMIC DNA]</scope>
</reference>
<dbReference type="EMBL" id="BGPR01134773">
    <property type="protein sequence ID" value="GBN54215.1"/>
    <property type="molecule type" value="Genomic_DNA"/>
</dbReference>
<name>A0A4Y2PQP1_ARAVE</name>